<accession>A0A6B0SR58</accession>
<keyword evidence="1" id="KW-0808">Transferase</keyword>
<evidence type="ECO:0000313" key="2">
    <source>
        <dbReference type="Proteomes" id="UP000471521"/>
    </source>
</evidence>
<comment type="caution">
    <text evidence="1">The sequence shown here is derived from an EMBL/GenBank/DDBJ whole genome shotgun (WGS) entry which is preliminary data.</text>
</comment>
<dbReference type="AlphaFoldDB" id="A0A6B0SR58"/>
<sequence length="126" mass="14409">MAQGLPLRDVRPTQLYLSSEKLAEAAVWFDFDDPAYDPLPVFEYDGEWFLSDGHTRAFLAYLAGADELRVERDEAVREEYDFDVYEAAIGWCEEDGVARIADLAGRVVEPETFADVWIARCQSYDE</sequence>
<reference evidence="1 2" key="1">
    <citation type="submission" date="2019-12" db="EMBL/GenBank/DDBJ databases">
        <title>Isolation and characterization of three novel carbon monoxide-oxidizing members of Halobacteria from salione crusts and soils.</title>
        <authorList>
            <person name="Myers M.R."/>
            <person name="King G.M."/>
        </authorList>
    </citation>
    <scope>NUCLEOTIDE SEQUENCE [LARGE SCALE GENOMIC DNA]</scope>
    <source>
        <strain evidence="1 2">PCN9</strain>
    </source>
</reference>
<organism evidence="1 2">
    <name type="scientific">Halobacterium bonnevillei</name>
    <dbReference type="NCBI Taxonomy" id="2692200"/>
    <lineage>
        <taxon>Archaea</taxon>
        <taxon>Methanobacteriati</taxon>
        <taxon>Methanobacteriota</taxon>
        <taxon>Stenosarchaea group</taxon>
        <taxon>Halobacteria</taxon>
        <taxon>Halobacteriales</taxon>
        <taxon>Halobacteriaceae</taxon>
        <taxon>Halobacterium</taxon>
    </lineage>
</organism>
<dbReference type="Proteomes" id="UP000471521">
    <property type="component" value="Unassembled WGS sequence"/>
</dbReference>
<evidence type="ECO:0000313" key="1">
    <source>
        <dbReference type="EMBL" id="MXR22031.1"/>
    </source>
</evidence>
<gene>
    <name evidence="1" type="ORF">GRX66_16035</name>
</gene>
<proteinExistence type="predicted"/>
<dbReference type="RefSeq" id="WP_159527429.1">
    <property type="nucleotide sequence ID" value="NZ_WUUU01000188.1"/>
</dbReference>
<dbReference type="EMBL" id="WUUU01000188">
    <property type="protein sequence ID" value="MXR22031.1"/>
    <property type="molecule type" value="Genomic_DNA"/>
</dbReference>
<dbReference type="GO" id="GO:0016740">
    <property type="term" value="F:transferase activity"/>
    <property type="evidence" value="ECO:0007669"/>
    <property type="project" value="UniProtKB-KW"/>
</dbReference>
<keyword evidence="2" id="KW-1185">Reference proteome</keyword>
<name>A0A6B0SR58_9EURY</name>
<protein>
    <submittedName>
        <fullName evidence="1">Histone acetyltransferase</fullName>
    </submittedName>
</protein>
<dbReference type="OrthoDB" id="195604at2157"/>